<sequence length="230" mass="24993">MKSFTLITALSICSFCWMSVSVSQCQTVEVQAGGEVTLLSANTSTYNAVSFWFRLVDRSEASCISVMFTSISKPSYCEGFENGKFEMTTNITTLSLKIKGVDSSDSGLYFSGFYAAAHLTFNVIHLNVEEGSEPHDDGDSKCKKALDETAKLVSVTLAGLTVLLVTVIIGLAVQVRKLHTAAGEEQNQQRENLDCGEQKDAALSLSSTTRNRRPASEREVETRVLYAASS</sequence>
<feature type="compositionally biased region" description="Basic and acidic residues" evidence="1">
    <location>
        <begin position="187"/>
        <end position="200"/>
    </location>
</feature>
<reference evidence="4 5" key="1">
    <citation type="journal article" date="2024" name="Genome Biol. Evol.">
        <title>Chromosome-level genome assembly of the viviparous eelpout Zoarces viviparus.</title>
        <authorList>
            <person name="Fuhrmann N."/>
            <person name="Brasseur M.V."/>
            <person name="Bakowski C.E."/>
            <person name="Podsiadlowski L."/>
            <person name="Prost S."/>
            <person name="Krehenwinkel H."/>
            <person name="Mayer C."/>
        </authorList>
    </citation>
    <scope>NUCLEOTIDE SEQUENCE [LARGE SCALE GENOMIC DNA]</scope>
    <source>
        <strain evidence="4">NO-MEL_2022_Ind0_liver</strain>
    </source>
</reference>
<evidence type="ECO:0000256" key="1">
    <source>
        <dbReference type="SAM" id="MobiDB-lite"/>
    </source>
</evidence>
<dbReference type="SUPFAM" id="SSF48726">
    <property type="entry name" value="Immunoglobulin"/>
    <property type="match status" value="1"/>
</dbReference>
<proteinExistence type="predicted"/>
<feature type="region of interest" description="Disordered" evidence="1">
    <location>
        <begin position="182"/>
        <end position="230"/>
    </location>
</feature>
<feature type="chain" id="PRO_5043609553" description="Immunoglobulin subtype domain-containing protein" evidence="3">
    <location>
        <begin position="26"/>
        <end position="230"/>
    </location>
</feature>
<organism evidence="4 5">
    <name type="scientific">Zoarces viviparus</name>
    <name type="common">Viviparous eelpout</name>
    <name type="synonym">Blennius viviparus</name>
    <dbReference type="NCBI Taxonomy" id="48416"/>
    <lineage>
        <taxon>Eukaryota</taxon>
        <taxon>Metazoa</taxon>
        <taxon>Chordata</taxon>
        <taxon>Craniata</taxon>
        <taxon>Vertebrata</taxon>
        <taxon>Euteleostomi</taxon>
        <taxon>Actinopterygii</taxon>
        <taxon>Neopterygii</taxon>
        <taxon>Teleostei</taxon>
        <taxon>Neoteleostei</taxon>
        <taxon>Acanthomorphata</taxon>
        <taxon>Eupercaria</taxon>
        <taxon>Perciformes</taxon>
        <taxon>Cottioidei</taxon>
        <taxon>Zoarcales</taxon>
        <taxon>Zoarcidae</taxon>
        <taxon>Zoarcinae</taxon>
        <taxon>Zoarces</taxon>
    </lineage>
</organism>
<dbReference type="Proteomes" id="UP001488805">
    <property type="component" value="Unassembled WGS sequence"/>
</dbReference>
<evidence type="ECO:0000313" key="4">
    <source>
        <dbReference type="EMBL" id="KAK9524521.1"/>
    </source>
</evidence>
<accession>A0AAW1EQH5</accession>
<keyword evidence="2" id="KW-1133">Transmembrane helix</keyword>
<dbReference type="AlphaFoldDB" id="A0AAW1EQH5"/>
<evidence type="ECO:0000256" key="3">
    <source>
        <dbReference type="SAM" id="SignalP"/>
    </source>
</evidence>
<dbReference type="InterPro" id="IPR013783">
    <property type="entry name" value="Ig-like_fold"/>
</dbReference>
<evidence type="ECO:0000313" key="5">
    <source>
        <dbReference type="Proteomes" id="UP001488805"/>
    </source>
</evidence>
<gene>
    <name evidence="4" type="ORF">VZT92_016909</name>
</gene>
<feature type="signal peptide" evidence="3">
    <location>
        <begin position="1"/>
        <end position="25"/>
    </location>
</feature>
<keyword evidence="3" id="KW-0732">Signal</keyword>
<evidence type="ECO:0008006" key="6">
    <source>
        <dbReference type="Google" id="ProtNLM"/>
    </source>
</evidence>
<dbReference type="Gene3D" id="2.60.40.10">
    <property type="entry name" value="Immunoglobulins"/>
    <property type="match status" value="1"/>
</dbReference>
<comment type="caution">
    <text evidence="4">The sequence shown here is derived from an EMBL/GenBank/DDBJ whole genome shotgun (WGS) entry which is preliminary data.</text>
</comment>
<feature type="transmembrane region" description="Helical" evidence="2">
    <location>
        <begin position="152"/>
        <end position="173"/>
    </location>
</feature>
<keyword evidence="5" id="KW-1185">Reference proteome</keyword>
<name>A0AAW1EQH5_ZOAVI</name>
<keyword evidence="2" id="KW-0472">Membrane</keyword>
<evidence type="ECO:0000256" key="2">
    <source>
        <dbReference type="SAM" id="Phobius"/>
    </source>
</evidence>
<dbReference type="InterPro" id="IPR036179">
    <property type="entry name" value="Ig-like_dom_sf"/>
</dbReference>
<keyword evidence="2" id="KW-0812">Transmembrane</keyword>
<dbReference type="EMBL" id="JBCEZU010000145">
    <property type="protein sequence ID" value="KAK9524521.1"/>
    <property type="molecule type" value="Genomic_DNA"/>
</dbReference>
<protein>
    <recommendedName>
        <fullName evidence="6">Immunoglobulin subtype domain-containing protein</fullName>
    </recommendedName>
</protein>